<evidence type="ECO:0000313" key="13">
    <source>
        <dbReference type="EMBL" id="MDY5152688.1"/>
    </source>
</evidence>
<dbReference type="Proteomes" id="UP000269974">
    <property type="component" value="Unassembled WGS sequence"/>
</dbReference>
<dbReference type="InterPro" id="IPR022634">
    <property type="entry name" value="DNA_polIII_beta_N"/>
</dbReference>
<evidence type="ECO:0000256" key="6">
    <source>
        <dbReference type="ARBA" id="ARBA00022705"/>
    </source>
</evidence>
<keyword evidence="8" id="KW-0238">DNA-binding</keyword>
<evidence type="ECO:0000313" key="17">
    <source>
        <dbReference type="Proteomes" id="UP000269974"/>
    </source>
</evidence>
<evidence type="ECO:0000256" key="1">
    <source>
        <dbReference type="ARBA" id="ARBA00004496"/>
    </source>
</evidence>
<reference evidence="14" key="2">
    <citation type="submission" date="2016-10" db="EMBL/GenBank/DDBJ databases">
        <authorList>
            <person name="de Groot N.N."/>
        </authorList>
    </citation>
    <scope>NUCLEOTIDE SEQUENCE [LARGE SCALE GENOMIC DNA]</scope>
    <source>
        <strain evidence="14">DSM 20639</strain>
    </source>
</reference>
<evidence type="ECO:0000259" key="11">
    <source>
        <dbReference type="Pfam" id="PF02767"/>
    </source>
</evidence>
<dbReference type="SMART" id="SM00480">
    <property type="entry name" value="POL3Bc"/>
    <property type="match status" value="1"/>
</dbReference>
<dbReference type="GO" id="GO:0009360">
    <property type="term" value="C:DNA polymerase III complex"/>
    <property type="evidence" value="ECO:0007669"/>
    <property type="project" value="InterPro"/>
</dbReference>
<dbReference type="GO" id="GO:0003677">
    <property type="term" value="F:DNA binding"/>
    <property type="evidence" value="ECO:0007669"/>
    <property type="project" value="UniProtKB-UniRule"/>
</dbReference>
<evidence type="ECO:0000256" key="2">
    <source>
        <dbReference type="ARBA" id="ARBA00010752"/>
    </source>
</evidence>
<evidence type="ECO:0000313" key="14">
    <source>
        <dbReference type="EMBL" id="SDE09899.1"/>
    </source>
</evidence>
<sequence length="377" mass="40445">MKLRIERDVFAEAVTWTARTIPTRPSLPILSGIKIEALEDGQLALSSYDPDISAHAVIEAAVDQPGEILVSGRLLADYLRALPNKPVALETQGAKLDLTCGASRMSMTSMPLEDYPDAPELEGTSGTINGAAWQQAVSQAVTAASTDDTLPLLVSVCIEIHGSDISLMATDRYRLAVAKVNWEPADPEIEARILVRASRLSDIARSLGTAGDVTMTIDNSGRTGAIGFAAAGRKSIARLIDGEYPQVLALFPDEVAGYAVINRAEMLDAIKRARLVVEKNAAVRLEFSEGQVVLDAGQNDNAQTSEALQVALHGEPITMAFNPSFLQDGLSALTTDYLRLSYTHPTKPAVLTGQAEPEGEDSQDFRLLLMPIRTYSA</sequence>
<organism evidence="14 16">
    <name type="scientific">Actinobaculum suis</name>
    <dbReference type="NCBI Taxonomy" id="1657"/>
    <lineage>
        <taxon>Bacteria</taxon>
        <taxon>Bacillati</taxon>
        <taxon>Actinomycetota</taxon>
        <taxon>Actinomycetes</taxon>
        <taxon>Actinomycetales</taxon>
        <taxon>Actinomycetaceae</taxon>
        <taxon>Actinobaculum</taxon>
    </lineage>
</organism>
<dbReference type="GO" id="GO:0003887">
    <property type="term" value="F:DNA-directed DNA polymerase activity"/>
    <property type="evidence" value="ECO:0007669"/>
    <property type="project" value="UniProtKB-UniRule"/>
</dbReference>
<keyword evidence="5 9" id="KW-0548">Nucleotidyltransferase</keyword>
<protein>
    <recommendedName>
        <fullName evidence="9">Beta sliding clamp</fullName>
    </recommendedName>
</protein>
<dbReference type="InterPro" id="IPR022637">
    <property type="entry name" value="DNA_polIII_beta_cen"/>
</dbReference>
<reference evidence="16" key="1">
    <citation type="submission" date="2016-10" db="EMBL/GenBank/DDBJ databases">
        <authorList>
            <person name="Varghese N."/>
        </authorList>
    </citation>
    <scope>NUCLEOTIDE SEQUENCE [LARGE SCALE GENOMIC DNA]</scope>
    <source>
        <strain evidence="16">DSM 20639</strain>
    </source>
</reference>
<evidence type="ECO:0000259" key="10">
    <source>
        <dbReference type="Pfam" id="PF00712"/>
    </source>
</evidence>
<dbReference type="Pfam" id="PF00712">
    <property type="entry name" value="DNA_pol3_beta"/>
    <property type="match status" value="1"/>
</dbReference>
<name>A0A1G7A4Y2_9ACTO</name>
<dbReference type="CDD" id="cd00140">
    <property type="entry name" value="beta_clamp"/>
    <property type="match status" value="1"/>
</dbReference>
<feature type="domain" description="DNA polymerase III beta sliding clamp central" evidence="11">
    <location>
        <begin position="128"/>
        <end position="246"/>
    </location>
</feature>
<proteinExistence type="inferred from homology"/>
<feature type="domain" description="DNA polymerase III beta sliding clamp C-terminal" evidence="12">
    <location>
        <begin position="250"/>
        <end position="356"/>
    </location>
</feature>
<keyword evidence="16" id="KW-1185">Reference proteome</keyword>
<keyword evidence="7 9" id="KW-0239">DNA-directed DNA polymerase</keyword>
<evidence type="ECO:0000256" key="8">
    <source>
        <dbReference type="ARBA" id="ARBA00023125"/>
    </source>
</evidence>
<evidence type="ECO:0000256" key="9">
    <source>
        <dbReference type="PIRNR" id="PIRNR000804"/>
    </source>
</evidence>
<dbReference type="PANTHER" id="PTHR30478">
    <property type="entry name" value="DNA POLYMERASE III SUBUNIT BETA"/>
    <property type="match status" value="1"/>
</dbReference>
<evidence type="ECO:0000256" key="7">
    <source>
        <dbReference type="ARBA" id="ARBA00022932"/>
    </source>
</evidence>
<dbReference type="Pfam" id="PF02768">
    <property type="entry name" value="DNA_pol3_beta_3"/>
    <property type="match status" value="1"/>
</dbReference>
<dbReference type="GO" id="GO:0006271">
    <property type="term" value="P:DNA strand elongation involved in DNA replication"/>
    <property type="evidence" value="ECO:0007669"/>
    <property type="project" value="TreeGrafter"/>
</dbReference>
<comment type="similarity">
    <text evidence="2 9">Belongs to the beta sliding clamp family.</text>
</comment>
<dbReference type="Proteomes" id="UP001273799">
    <property type="component" value="Unassembled WGS sequence"/>
</dbReference>
<dbReference type="Proteomes" id="UP000182744">
    <property type="component" value="Unassembled WGS sequence"/>
</dbReference>
<dbReference type="EMBL" id="JAWNFU010000001">
    <property type="protein sequence ID" value="MDY5152688.1"/>
    <property type="molecule type" value="Genomic_DNA"/>
</dbReference>
<keyword evidence="3 9" id="KW-0963">Cytoplasm</keyword>
<evidence type="ECO:0000256" key="5">
    <source>
        <dbReference type="ARBA" id="ARBA00022695"/>
    </source>
</evidence>
<evidence type="ECO:0000313" key="16">
    <source>
        <dbReference type="Proteomes" id="UP000182744"/>
    </source>
</evidence>
<dbReference type="EMBL" id="UYIO01000001">
    <property type="protein sequence ID" value="VDG75359.1"/>
    <property type="molecule type" value="Genomic_DNA"/>
</dbReference>
<evidence type="ECO:0000259" key="12">
    <source>
        <dbReference type="Pfam" id="PF02768"/>
    </source>
</evidence>
<gene>
    <name evidence="13" type="primary">dnaN</name>
    <name evidence="15" type="ORF">NCTC10327_00083</name>
    <name evidence="13" type="ORF">R6G71_01290</name>
    <name evidence="14" type="ORF">SAMN05421878_10276</name>
</gene>
<evidence type="ECO:0000313" key="15">
    <source>
        <dbReference type="EMBL" id="VDG75359.1"/>
    </source>
</evidence>
<dbReference type="SUPFAM" id="SSF55979">
    <property type="entry name" value="DNA clamp"/>
    <property type="match status" value="3"/>
</dbReference>
<comment type="subcellular location">
    <subcellularLocation>
        <location evidence="1 9">Cytoplasm</location>
    </subcellularLocation>
</comment>
<dbReference type="Pfam" id="PF02767">
    <property type="entry name" value="DNA_pol3_beta_2"/>
    <property type="match status" value="1"/>
</dbReference>
<dbReference type="InterPro" id="IPR022635">
    <property type="entry name" value="DNA_polIII_beta_C"/>
</dbReference>
<dbReference type="AlphaFoldDB" id="A0A1G7A4Y2"/>
<dbReference type="GO" id="GO:0005737">
    <property type="term" value="C:cytoplasm"/>
    <property type="evidence" value="ECO:0007669"/>
    <property type="project" value="UniProtKB-SubCell"/>
</dbReference>
<evidence type="ECO:0000256" key="4">
    <source>
        <dbReference type="ARBA" id="ARBA00022679"/>
    </source>
</evidence>
<dbReference type="PANTHER" id="PTHR30478:SF0">
    <property type="entry name" value="BETA SLIDING CLAMP"/>
    <property type="match status" value="1"/>
</dbReference>
<dbReference type="Gene3D" id="3.10.150.10">
    <property type="entry name" value="DNA Polymerase III, subunit A, domain 2"/>
    <property type="match status" value="3"/>
</dbReference>
<accession>A0A1G7A4Y2</accession>
<dbReference type="InterPro" id="IPR046938">
    <property type="entry name" value="DNA_clamp_sf"/>
</dbReference>
<comment type="function">
    <text evidence="9">Confers DNA tethering and processivity to DNA polymerases and other proteins. Acts as a clamp, forming a ring around DNA (a reaction catalyzed by the clamp-loading complex) which diffuses in an ATP-independent manner freely and bidirectionally along dsDNA. Initially characterized for its ability to contact the catalytic subunit of DNA polymerase III (Pol III), a complex, multichain enzyme responsible for most of the replicative synthesis in bacteria; Pol III exhibits 3'-5' exonuclease proofreading activity. The beta chain is required for initiation of replication as well as for processivity of DNA replication.</text>
</comment>
<feature type="domain" description="DNA polymerase III beta sliding clamp N-terminal" evidence="10">
    <location>
        <begin position="1"/>
        <end position="117"/>
    </location>
</feature>
<dbReference type="InterPro" id="IPR001001">
    <property type="entry name" value="DNA_polIII_beta"/>
</dbReference>
<dbReference type="PIRSF" id="PIRSF000804">
    <property type="entry name" value="DNA_pol_III_b"/>
    <property type="match status" value="1"/>
</dbReference>
<dbReference type="RefSeq" id="WP_065419409.1">
    <property type="nucleotide sequence ID" value="NZ_FNAU01000002.1"/>
</dbReference>
<keyword evidence="4 9" id="KW-0808">Transferase</keyword>
<dbReference type="EMBL" id="FNAU01000002">
    <property type="protein sequence ID" value="SDE09899.1"/>
    <property type="molecule type" value="Genomic_DNA"/>
</dbReference>
<dbReference type="GO" id="GO:0008408">
    <property type="term" value="F:3'-5' exonuclease activity"/>
    <property type="evidence" value="ECO:0007669"/>
    <property type="project" value="InterPro"/>
</dbReference>
<keyword evidence="6 9" id="KW-0235">DNA replication</keyword>
<reference evidence="13" key="4">
    <citation type="submission" date="2023-10" db="EMBL/GenBank/DDBJ databases">
        <title>Whole Genome based description of the genera Actinobaculum and Actinotignum reveals a complex phylogenetic relationship within the species included in the genus Actinotignum.</title>
        <authorList>
            <person name="Jensen C.S."/>
            <person name="Dargis R."/>
            <person name="Kemp M."/>
            <person name="Christensen J.J."/>
        </authorList>
    </citation>
    <scope>NUCLEOTIDE SEQUENCE</scope>
    <source>
        <strain evidence="13">Actinobaculum_suis_CCUG19206T</strain>
    </source>
</reference>
<evidence type="ECO:0000256" key="3">
    <source>
        <dbReference type="ARBA" id="ARBA00022490"/>
    </source>
</evidence>
<comment type="subunit">
    <text evidence="9">Forms a ring-shaped head-to-tail homodimer around DNA.</text>
</comment>
<reference evidence="15 17" key="3">
    <citation type="submission" date="2018-11" db="EMBL/GenBank/DDBJ databases">
        <authorList>
            <consortium name="Pathogen Informatics"/>
        </authorList>
    </citation>
    <scope>NUCLEOTIDE SEQUENCE [LARGE SCALE GENOMIC DNA]</scope>
    <source>
        <strain evidence="15 17">NCTC10327</strain>
    </source>
</reference>
<dbReference type="NCBIfam" id="TIGR00663">
    <property type="entry name" value="dnan"/>
    <property type="match status" value="1"/>
</dbReference>